<dbReference type="GO" id="GO:0016567">
    <property type="term" value="P:protein ubiquitination"/>
    <property type="evidence" value="ECO:0007669"/>
    <property type="project" value="UniProtKB-ARBA"/>
</dbReference>
<evidence type="ECO:0000256" key="5">
    <source>
        <dbReference type="ARBA" id="ARBA00012483"/>
    </source>
</evidence>
<evidence type="ECO:0000256" key="14">
    <source>
        <dbReference type="ARBA" id="ARBA00022927"/>
    </source>
</evidence>
<dbReference type="InterPro" id="IPR013083">
    <property type="entry name" value="Znf_RING/FYVE/PHD"/>
</dbReference>
<evidence type="ECO:0000256" key="11">
    <source>
        <dbReference type="ARBA" id="ARBA00022771"/>
    </source>
</evidence>
<evidence type="ECO:0000256" key="2">
    <source>
        <dbReference type="ARBA" id="ARBA00004585"/>
    </source>
</evidence>
<evidence type="ECO:0000256" key="9">
    <source>
        <dbReference type="ARBA" id="ARBA00022692"/>
    </source>
</evidence>
<dbReference type="EMBL" id="BRPK01000003">
    <property type="protein sequence ID" value="GLB36550.1"/>
    <property type="molecule type" value="Genomic_DNA"/>
</dbReference>
<evidence type="ECO:0000256" key="4">
    <source>
        <dbReference type="ARBA" id="ARBA00008704"/>
    </source>
</evidence>
<keyword evidence="8" id="KW-0808">Transferase</keyword>
<gene>
    <name evidence="21" type="primary">PEX10</name>
    <name evidence="21" type="ORF">LshimejAT787_0308380</name>
</gene>
<dbReference type="GO" id="GO:0005778">
    <property type="term" value="C:peroxisomal membrane"/>
    <property type="evidence" value="ECO:0007669"/>
    <property type="project" value="UniProtKB-SubCell"/>
</dbReference>
<evidence type="ECO:0000259" key="20">
    <source>
        <dbReference type="PROSITE" id="PS50089"/>
    </source>
</evidence>
<evidence type="ECO:0000256" key="6">
    <source>
        <dbReference type="ARBA" id="ARBA00022448"/>
    </source>
</evidence>
<dbReference type="CDD" id="cd16527">
    <property type="entry name" value="RING-HC_PEX10"/>
    <property type="match status" value="1"/>
</dbReference>
<evidence type="ECO:0000256" key="17">
    <source>
        <dbReference type="ARBA" id="ARBA00023140"/>
    </source>
</evidence>
<dbReference type="PROSITE" id="PS00518">
    <property type="entry name" value="ZF_RING_1"/>
    <property type="match status" value="1"/>
</dbReference>
<evidence type="ECO:0000256" key="15">
    <source>
        <dbReference type="ARBA" id="ARBA00022989"/>
    </source>
</evidence>
<evidence type="ECO:0000256" key="3">
    <source>
        <dbReference type="ARBA" id="ARBA00004906"/>
    </source>
</evidence>
<dbReference type="EC" id="2.3.2.27" evidence="5"/>
<name>A0A9P3UMA7_LYOSH</name>
<organism evidence="21 22">
    <name type="scientific">Lyophyllum shimeji</name>
    <name type="common">Hon-shimeji</name>
    <name type="synonym">Tricholoma shimeji</name>
    <dbReference type="NCBI Taxonomy" id="47721"/>
    <lineage>
        <taxon>Eukaryota</taxon>
        <taxon>Fungi</taxon>
        <taxon>Dikarya</taxon>
        <taxon>Basidiomycota</taxon>
        <taxon>Agaricomycotina</taxon>
        <taxon>Agaricomycetes</taxon>
        <taxon>Agaricomycetidae</taxon>
        <taxon>Agaricales</taxon>
        <taxon>Tricholomatineae</taxon>
        <taxon>Lyophyllaceae</taxon>
        <taxon>Lyophyllum</taxon>
    </lineage>
</organism>
<dbReference type="OrthoDB" id="6270329at2759"/>
<comment type="pathway">
    <text evidence="3">Protein modification; protein ubiquitination.</text>
</comment>
<evidence type="ECO:0000256" key="10">
    <source>
        <dbReference type="ARBA" id="ARBA00022723"/>
    </source>
</evidence>
<dbReference type="Pfam" id="PF04757">
    <property type="entry name" value="Pex2_Pex12"/>
    <property type="match status" value="1"/>
</dbReference>
<dbReference type="PANTHER" id="PTHR23350">
    <property type="entry name" value="PEROXISOME ASSEMBLY PROTEIN 10"/>
    <property type="match status" value="1"/>
</dbReference>
<evidence type="ECO:0000256" key="18">
    <source>
        <dbReference type="ARBA" id="ARBA00041230"/>
    </source>
</evidence>
<dbReference type="InterPro" id="IPR018957">
    <property type="entry name" value="Znf_C3HC4_RING-type"/>
</dbReference>
<dbReference type="InterPro" id="IPR006845">
    <property type="entry name" value="Pex_N"/>
</dbReference>
<feature type="domain" description="RING-type" evidence="20">
    <location>
        <begin position="275"/>
        <end position="313"/>
    </location>
</feature>
<proteinExistence type="inferred from homology"/>
<keyword evidence="15" id="KW-1133">Transmembrane helix</keyword>
<keyword evidence="9" id="KW-0812">Transmembrane</keyword>
<keyword evidence="14" id="KW-0653">Protein transport</keyword>
<evidence type="ECO:0000313" key="21">
    <source>
        <dbReference type="EMBL" id="GLB36550.1"/>
    </source>
</evidence>
<dbReference type="PROSITE" id="PS50089">
    <property type="entry name" value="ZF_RING_2"/>
    <property type="match status" value="1"/>
</dbReference>
<dbReference type="Proteomes" id="UP001063166">
    <property type="component" value="Unassembled WGS sequence"/>
</dbReference>
<dbReference type="SMART" id="SM00184">
    <property type="entry name" value="RING"/>
    <property type="match status" value="1"/>
</dbReference>
<dbReference type="PANTHER" id="PTHR23350:SF0">
    <property type="entry name" value="PEROXISOME BIOGENESIS FACTOR 10"/>
    <property type="match status" value="1"/>
</dbReference>
<evidence type="ECO:0000313" key="22">
    <source>
        <dbReference type="Proteomes" id="UP001063166"/>
    </source>
</evidence>
<evidence type="ECO:0000256" key="19">
    <source>
        <dbReference type="PROSITE-ProRule" id="PRU00175"/>
    </source>
</evidence>
<comment type="catalytic activity">
    <reaction evidence="1">
        <text>S-ubiquitinyl-[E2 ubiquitin-conjugating enzyme]-L-cysteine + [acceptor protein]-L-lysine = [E2 ubiquitin-conjugating enzyme]-L-cysteine + N(6)-ubiquitinyl-[acceptor protein]-L-lysine.</text>
        <dbReference type="EC" id="2.3.2.27"/>
    </reaction>
</comment>
<keyword evidence="17" id="KW-0576">Peroxisome</keyword>
<keyword evidence="7" id="KW-0962">Peroxisome biogenesis</keyword>
<dbReference type="InterPro" id="IPR025654">
    <property type="entry name" value="PEX2/10"/>
</dbReference>
<keyword evidence="22" id="KW-1185">Reference proteome</keyword>
<comment type="caution">
    <text evidence="21">The sequence shown here is derived from an EMBL/GenBank/DDBJ whole genome shotgun (WGS) entry which is preliminary data.</text>
</comment>
<dbReference type="Gene3D" id="3.30.40.10">
    <property type="entry name" value="Zinc/RING finger domain, C3HC4 (zinc finger)"/>
    <property type="match status" value="1"/>
</dbReference>
<dbReference type="GO" id="GO:0016562">
    <property type="term" value="P:protein import into peroxisome matrix, receptor recycling"/>
    <property type="evidence" value="ECO:0007669"/>
    <property type="project" value="UniProtKB-ARBA"/>
</dbReference>
<dbReference type="Pfam" id="PF00097">
    <property type="entry name" value="zf-C3HC4"/>
    <property type="match status" value="1"/>
</dbReference>
<keyword evidence="10" id="KW-0479">Metal-binding</keyword>
<dbReference type="GO" id="GO:0061630">
    <property type="term" value="F:ubiquitin protein ligase activity"/>
    <property type="evidence" value="ECO:0007669"/>
    <property type="project" value="UniProtKB-EC"/>
</dbReference>
<dbReference type="SUPFAM" id="SSF57850">
    <property type="entry name" value="RING/U-box"/>
    <property type="match status" value="1"/>
</dbReference>
<sequence>MLVPSFPQAQQAQIIRANQRDLYHVSSLREQAESVLRSWLGSRWLTRWDKEVGLLVRLVYYGATTGRAVQTLGEEYTDIWQSSSTQRVPPPSSARAGLILVPTLFAYVLGRVGSAHSLRERYPGIAELLKRLPVWLEVVSEINLAIFYLRGTYYDVVKRVFGIRYISSIPEDPQTRPPSYSLLGVLLIVRLLHRLITTVRGYQSSVLKIPGGGKGKEREGAVAASKEMYLDDRPVTSFLGPTNPEGEPARPAVEDERTMLDVASIPEGLRAARNCTLCLEERTDSCSTECGHLFCWSCIVGWGREKAECPLCRQSLNLTRLIPIYNL</sequence>
<reference evidence="21" key="1">
    <citation type="submission" date="2022-07" db="EMBL/GenBank/DDBJ databases">
        <title>The genome of Lyophyllum shimeji provides insight into the initial evolution of ectomycorrhizal fungal genome.</title>
        <authorList>
            <person name="Kobayashi Y."/>
            <person name="Shibata T."/>
            <person name="Hirakawa H."/>
            <person name="Shigenobu S."/>
            <person name="Nishiyama T."/>
            <person name="Yamada A."/>
            <person name="Hasebe M."/>
            <person name="Kawaguchi M."/>
        </authorList>
    </citation>
    <scope>NUCLEOTIDE SEQUENCE</scope>
    <source>
        <strain evidence="21">AT787</strain>
    </source>
</reference>
<keyword evidence="6" id="KW-0813">Transport</keyword>
<comment type="similarity">
    <text evidence="4">Belongs to the pex2/pex10/pex12 family.</text>
</comment>
<comment type="subcellular location">
    <subcellularLocation>
        <location evidence="2">Peroxisome membrane</location>
        <topology evidence="2">Multi-pass membrane protein</topology>
    </subcellularLocation>
</comment>
<keyword evidence="13" id="KW-0862">Zinc</keyword>
<evidence type="ECO:0000256" key="16">
    <source>
        <dbReference type="ARBA" id="ARBA00023136"/>
    </source>
</evidence>
<keyword evidence="16" id="KW-0472">Membrane</keyword>
<dbReference type="InterPro" id="IPR017907">
    <property type="entry name" value="Znf_RING_CS"/>
</dbReference>
<evidence type="ECO:0000256" key="12">
    <source>
        <dbReference type="ARBA" id="ARBA00022786"/>
    </source>
</evidence>
<protein>
    <recommendedName>
        <fullName evidence="5">RING-type E3 ubiquitin transferase</fullName>
        <ecNumber evidence="5">2.3.2.27</ecNumber>
    </recommendedName>
    <alternativeName>
        <fullName evidence="18">Peroxin-10</fullName>
    </alternativeName>
</protein>
<keyword evidence="11 19" id="KW-0863">Zinc-finger</keyword>
<dbReference type="InterPro" id="IPR001841">
    <property type="entry name" value="Znf_RING"/>
</dbReference>
<dbReference type="AlphaFoldDB" id="A0A9P3UMA7"/>
<evidence type="ECO:0000256" key="13">
    <source>
        <dbReference type="ARBA" id="ARBA00022833"/>
    </source>
</evidence>
<evidence type="ECO:0000256" key="1">
    <source>
        <dbReference type="ARBA" id="ARBA00000900"/>
    </source>
</evidence>
<keyword evidence="12" id="KW-0833">Ubl conjugation pathway</keyword>
<evidence type="ECO:0000256" key="7">
    <source>
        <dbReference type="ARBA" id="ARBA00022593"/>
    </source>
</evidence>
<evidence type="ECO:0000256" key="8">
    <source>
        <dbReference type="ARBA" id="ARBA00022679"/>
    </source>
</evidence>
<accession>A0A9P3UMA7</accession>
<dbReference type="GO" id="GO:0008270">
    <property type="term" value="F:zinc ion binding"/>
    <property type="evidence" value="ECO:0007669"/>
    <property type="project" value="UniProtKB-KW"/>
</dbReference>